<name>A0ACC1DEE4_9NEOP</name>
<gene>
    <name evidence="1" type="ORF">K1T71_001682</name>
</gene>
<proteinExistence type="predicted"/>
<dbReference type="Proteomes" id="UP000824533">
    <property type="component" value="Linkage Group LG03"/>
</dbReference>
<keyword evidence="2" id="KW-1185">Reference proteome</keyword>
<dbReference type="EMBL" id="CM034389">
    <property type="protein sequence ID" value="KAJ0182313.1"/>
    <property type="molecule type" value="Genomic_DNA"/>
</dbReference>
<evidence type="ECO:0000313" key="1">
    <source>
        <dbReference type="EMBL" id="KAJ0182313.1"/>
    </source>
</evidence>
<accession>A0ACC1DEE4</accession>
<organism evidence="1 2">
    <name type="scientific">Dendrolimus kikuchii</name>
    <dbReference type="NCBI Taxonomy" id="765133"/>
    <lineage>
        <taxon>Eukaryota</taxon>
        <taxon>Metazoa</taxon>
        <taxon>Ecdysozoa</taxon>
        <taxon>Arthropoda</taxon>
        <taxon>Hexapoda</taxon>
        <taxon>Insecta</taxon>
        <taxon>Pterygota</taxon>
        <taxon>Neoptera</taxon>
        <taxon>Endopterygota</taxon>
        <taxon>Lepidoptera</taxon>
        <taxon>Glossata</taxon>
        <taxon>Ditrysia</taxon>
        <taxon>Bombycoidea</taxon>
        <taxon>Lasiocampidae</taxon>
        <taxon>Dendrolimus</taxon>
    </lineage>
</organism>
<protein>
    <submittedName>
        <fullName evidence="1">Uncharacterized protein</fullName>
    </submittedName>
</protein>
<comment type="caution">
    <text evidence="1">The sequence shown here is derived from an EMBL/GenBank/DDBJ whole genome shotgun (WGS) entry which is preliminary data.</text>
</comment>
<sequence length="491" mass="55349">MFGSLKFALLLGVIYLCRAAEEDVIDLTDSDFSTVISQHDTALVMFYAPWCGHCKRLKPEYAVAAGVLKNDDTPVALAKVDCTEGGKSTCEKYSVSGYPTLKIFRKGELSQEYNGPRESQGIVKYMRAQVGPSSKDLLTVADYEAFLNKDDVVVIGFFEKETDLKGDFLKTADKLREEVTFGHSSAKEVLDKAGYKDNVVLFRPKRLQNKFEDSSVVYKSDTDSLKAFIKENYHGLVGVRQKDNLQDFSNPLVVAYFDVDYVKNPKGTNYWRNRVLKVAKEMSEANFAISDKDDFTHELNEFGIDFSKGDKPVVAGRDADGNKFVMTSEFSIENLLTFTKDLLDGKLEPFIKSEPLPDNKDTGVKTAVGKNFKELVTDSGRDAIIEFYAPWCGHCQKLAPIWEELGDKMKNEEVDIIKMDATANDWPKSQFDVSGFPTIYWKPKDKDQKPVRYNGGRALEDFVKYISEQASSELKGWDRKGNAKDVPKEEL</sequence>
<reference evidence="1 2" key="1">
    <citation type="journal article" date="2021" name="Front. Genet.">
        <title>Chromosome-Level Genome Assembly Reveals Significant Gene Expansion in the Toll and IMD Signaling Pathways of Dendrolimus kikuchii.</title>
        <authorList>
            <person name="Zhou J."/>
            <person name="Wu P."/>
            <person name="Xiong Z."/>
            <person name="Liu N."/>
            <person name="Zhao N."/>
            <person name="Ji M."/>
            <person name="Qiu Y."/>
            <person name="Yang B."/>
        </authorList>
    </citation>
    <scope>NUCLEOTIDE SEQUENCE [LARGE SCALE GENOMIC DNA]</scope>
    <source>
        <strain evidence="1">Ann1</strain>
    </source>
</reference>
<evidence type="ECO:0000313" key="2">
    <source>
        <dbReference type="Proteomes" id="UP000824533"/>
    </source>
</evidence>